<name>A0A2W2E9B6_9ACTN</name>
<organism evidence="1 2">
    <name type="scientific">Nonomuraea aridisoli</name>
    <dbReference type="NCBI Taxonomy" id="2070368"/>
    <lineage>
        <taxon>Bacteria</taxon>
        <taxon>Bacillati</taxon>
        <taxon>Actinomycetota</taxon>
        <taxon>Actinomycetes</taxon>
        <taxon>Streptosporangiales</taxon>
        <taxon>Streptosporangiaceae</taxon>
        <taxon>Nonomuraea</taxon>
    </lineage>
</organism>
<keyword evidence="2" id="KW-1185">Reference proteome</keyword>
<reference evidence="1 2" key="1">
    <citation type="submission" date="2018-01" db="EMBL/GenBank/DDBJ databases">
        <title>Draft genome sequence of Nonomuraea sp. KC333.</title>
        <authorList>
            <person name="Sahin N."/>
            <person name="Saygin H."/>
            <person name="Ay H."/>
        </authorList>
    </citation>
    <scope>NUCLEOTIDE SEQUENCE [LARGE SCALE GENOMIC DNA]</scope>
    <source>
        <strain evidence="1 2">KC333</strain>
    </source>
</reference>
<dbReference type="AlphaFoldDB" id="A0A2W2E9B6"/>
<dbReference type="Proteomes" id="UP000249304">
    <property type="component" value="Unassembled WGS sequence"/>
</dbReference>
<dbReference type="OrthoDB" id="3298842at2"/>
<dbReference type="RefSeq" id="WP_111184762.1">
    <property type="nucleotide sequence ID" value="NZ_POUD01000336.1"/>
</dbReference>
<dbReference type="Gene3D" id="3.30.1390.10">
    <property type="match status" value="1"/>
</dbReference>
<dbReference type="InterPro" id="IPR014719">
    <property type="entry name" value="Ribosomal_bL12_C/ClpS-like"/>
</dbReference>
<evidence type="ECO:0008006" key="3">
    <source>
        <dbReference type="Google" id="ProtNLM"/>
    </source>
</evidence>
<comment type="caution">
    <text evidence="1">The sequence shown here is derived from an EMBL/GenBank/DDBJ whole genome shotgun (WGS) entry which is preliminary data.</text>
</comment>
<dbReference type="EMBL" id="POUD01000336">
    <property type="protein sequence ID" value="PZG06107.1"/>
    <property type="molecule type" value="Genomic_DNA"/>
</dbReference>
<gene>
    <name evidence="1" type="ORF">C1J01_42730</name>
</gene>
<accession>A0A2W2E9B6</accession>
<sequence>MDSLEERIARLEQQVAVLQRRLGVDPALPEPRPGTPALSAEFYRALENGKTIRAIKIYRESTGASLLAAKNAVEAMERGARP</sequence>
<protein>
    <recommendedName>
        <fullName evidence="3">Ribosomal protein L7/L12 C-terminal domain-containing protein</fullName>
    </recommendedName>
</protein>
<proteinExistence type="predicted"/>
<evidence type="ECO:0000313" key="1">
    <source>
        <dbReference type="EMBL" id="PZG06107.1"/>
    </source>
</evidence>
<evidence type="ECO:0000313" key="2">
    <source>
        <dbReference type="Proteomes" id="UP000249304"/>
    </source>
</evidence>